<name>A0A8K1S551_CARMO</name>
<reference evidence="2" key="1">
    <citation type="journal article" date="2018" name="J. Proteome Res.">
        <title>Transcriptomic and Neuropeptidomic Analysis of the Stick Insect, Carausius morosus.</title>
        <authorList>
            <person name="Liessem S"/>
            <person name="Ragionieri L"/>
            <person name="Neupert S"/>
            <person name="Buschges A"/>
            <person name="Predel R."/>
        </authorList>
    </citation>
    <scope>NUCLEOTIDE SEQUENCE</scope>
</reference>
<reference evidence="2" key="2">
    <citation type="journal article" date="2021" name="J. Neurosci.">
        <title>Neuromodulation Can Be Simple: Myoinhibitory Peptide, Contained in Dedicated Regulatory Pathways, Is the Only Neurally-Mediated Peptide Modulator of Stick Insect Leg Muscle.</title>
        <authorList>
            <person name="Liessem S."/>
            <person name="Kowatschew D."/>
            <person name="Dippel S."/>
            <person name="Blanke A."/>
            <person name="Korsching S."/>
            <person name="Guschlbauer C."/>
            <person name="Hooper S.L."/>
            <person name="Predel R."/>
            <person name="Buschges A."/>
        </authorList>
    </citation>
    <scope>NUCLEOTIDE SEQUENCE</scope>
</reference>
<evidence type="ECO:0000313" key="2">
    <source>
        <dbReference type="EMBL" id="UES72893.1"/>
    </source>
</evidence>
<dbReference type="EMBL" id="MT879267">
    <property type="protein sequence ID" value="UES72893.1"/>
    <property type="molecule type" value="mRNA"/>
</dbReference>
<dbReference type="AlphaFoldDB" id="A0A8K1S551"/>
<feature type="signal peptide" evidence="1">
    <location>
        <begin position="1"/>
        <end position="25"/>
    </location>
</feature>
<dbReference type="GO" id="GO:0007218">
    <property type="term" value="P:neuropeptide signaling pathway"/>
    <property type="evidence" value="ECO:0007669"/>
    <property type="project" value="UniProtKB-KW"/>
</dbReference>
<protein>
    <submittedName>
        <fullName evidence="2">Short neuropeptide F</fullName>
    </submittedName>
</protein>
<sequence length="95" mass="10522">MQASAMMKSCCALLCLMLLVDQLSASPASYDYENIRDLVELLLQKDALENALGQHQVVRKSNRSPSLRLRFGRRTDPSLAASFVEHSSLEAAPEN</sequence>
<keyword evidence="1" id="KW-0732">Signal</keyword>
<accession>A0A8K1S551</accession>
<feature type="chain" id="PRO_5035463378" evidence="1">
    <location>
        <begin position="26"/>
        <end position="95"/>
    </location>
</feature>
<keyword evidence="2" id="KW-0527">Neuropeptide</keyword>
<proteinExistence type="evidence at transcript level"/>
<evidence type="ECO:0000256" key="1">
    <source>
        <dbReference type="SAM" id="SignalP"/>
    </source>
</evidence>
<organism evidence="2">
    <name type="scientific">Carausius morosus</name>
    <name type="common">Indian stick insect</name>
    <name type="synonym">Dixippus morosus</name>
    <dbReference type="NCBI Taxonomy" id="7022"/>
    <lineage>
        <taxon>Eukaryota</taxon>
        <taxon>Metazoa</taxon>
        <taxon>Ecdysozoa</taxon>
        <taxon>Arthropoda</taxon>
        <taxon>Hexapoda</taxon>
        <taxon>Insecta</taxon>
        <taxon>Pterygota</taxon>
        <taxon>Neoptera</taxon>
        <taxon>Polyneoptera</taxon>
        <taxon>Phasmatodea</taxon>
        <taxon>Verophasmatodea</taxon>
        <taxon>Anareolatae</taxon>
        <taxon>Lonchodidae</taxon>
        <taxon>Lonchodinae</taxon>
        <taxon>Carausius</taxon>
    </lineage>
</organism>